<dbReference type="EMBL" id="JAHQIW010005193">
    <property type="protein sequence ID" value="KAJ1365203.1"/>
    <property type="molecule type" value="Genomic_DNA"/>
</dbReference>
<dbReference type="AlphaFoldDB" id="A0AAD5QUF2"/>
<gene>
    <name evidence="1" type="ORF">KIN20_025441</name>
</gene>
<keyword evidence="2" id="KW-1185">Reference proteome</keyword>
<sequence length="110" mass="12597">MASIYGLCQKKNKEFNSNHKQIQMTLLAKSLRQNLQCRNELQFLLSENKYGEPLDEWLVMLGAAPRVLDPNPPPLSGNQQQLHYGAPQRDYFDLPPGKARWLNGYVAKNV</sequence>
<name>A0AAD5QUF2_PARTN</name>
<evidence type="ECO:0000313" key="1">
    <source>
        <dbReference type="EMBL" id="KAJ1365203.1"/>
    </source>
</evidence>
<comment type="caution">
    <text evidence="1">The sequence shown here is derived from an EMBL/GenBank/DDBJ whole genome shotgun (WGS) entry which is preliminary data.</text>
</comment>
<protein>
    <submittedName>
        <fullName evidence="1">Uncharacterized protein</fullName>
    </submittedName>
</protein>
<dbReference type="Proteomes" id="UP001196413">
    <property type="component" value="Unassembled WGS sequence"/>
</dbReference>
<proteinExistence type="predicted"/>
<accession>A0AAD5QUF2</accession>
<reference evidence="1" key="1">
    <citation type="submission" date="2021-06" db="EMBL/GenBank/DDBJ databases">
        <title>Parelaphostrongylus tenuis whole genome reference sequence.</title>
        <authorList>
            <person name="Garwood T.J."/>
            <person name="Larsen P.A."/>
            <person name="Fountain-Jones N.M."/>
            <person name="Garbe J.R."/>
            <person name="Macchietto M.G."/>
            <person name="Kania S.A."/>
            <person name="Gerhold R.W."/>
            <person name="Richards J.E."/>
            <person name="Wolf T.M."/>
        </authorList>
    </citation>
    <scope>NUCLEOTIDE SEQUENCE</scope>
    <source>
        <strain evidence="1">MNPRO001-30</strain>
        <tissue evidence="1">Meninges</tissue>
    </source>
</reference>
<evidence type="ECO:0000313" key="2">
    <source>
        <dbReference type="Proteomes" id="UP001196413"/>
    </source>
</evidence>
<organism evidence="1 2">
    <name type="scientific">Parelaphostrongylus tenuis</name>
    <name type="common">Meningeal worm</name>
    <dbReference type="NCBI Taxonomy" id="148309"/>
    <lineage>
        <taxon>Eukaryota</taxon>
        <taxon>Metazoa</taxon>
        <taxon>Ecdysozoa</taxon>
        <taxon>Nematoda</taxon>
        <taxon>Chromadorea</taxon>
        <taxon>Rhabditida</taxon>
        <taxon>Rhabditina</taxon>
        <taxon>Rhabditomorpha</taxon>
        <taxon>Strongyloidea</taxon>
        <taxon>Metastrongylidae</taxon>
        <taxon>Parelaphostrongylus</taxon>
    </lineage>
</organism>